<dbReference type="Proteomes" id="UP000002730">
    <property type="component" value="Chromosome"/>
</dbReference>
<evidence type="ECO:0000313" key="3">
    <source>
        <dbReference type="Proteomes" id="UP000002730"/>
    </source>
</evidence>
<organism evidence="2 3">
    <name type="scientific">Clostridium cellulovorans (strain ATCC 35296 / DSM 3052 / OCM 3 / 743B)</name>
    <dbReference type="NCBI Taxonomy" id="573061"/>
    <lineage>
        <taxon>Bacteria</taxon>
        <taxon>Bacillati</taxon>
        <taxon>Bacillota</taxon>
        <taxon>Clostridia</taxon>
        <taxon>Eubacteriales</taxon>
        <taxon>Clostridiaceae</taxon>
        <taxon>Clostridium</taxon>
    </lineage>
</organism>
<name>D9SLE6_CLOC7</name>
<gene>
    <name evidence="2" type="ordered locus">Clocel_1918</name>
</gene>
<proteinExistence type="predicted"/>
<dbReference type="KEGG" id="ccb:Clocel_1918"/>
<keyword evidence="1" id="KW-0812">Transmembrane</keyword>
<protein>
    <submittedName>
        <fullName evidence="2">Uncharacterized protein</fullName>
    </submittedName>
</protein>
<dbReference type="OrthoDB" id="1907871at2"/>
<sequence length="157" mass="18454">MHKYTRGMKLLKGYVLVEMLIAMCITTLIMISVSSILIKVTLSYSEAIKNIYGTFIFEKSCQEVENYCISKKDWDFSIENNEITIKSSETKIISLNNSSSILTVYNSYGIYGKFYDRYLIRNIQEFKTMKKENLIYIFIKDKEGRKWERIISVKKVT</sequence>
<reference evidence="2 3" key="1">
    <citation type="submission" date="2010-08" db="EMBL/GenBank/DDBJ databases">
        <title>Complete sequence of Clostridium cellulovorans 743B.</title>
        <authorList>
            <consortium name="US DOE Joint Genome Institute"/>
            <person name="Lucas S."/>
            <person name="Copeland A."/>
            <person name="Lapidus A."/>
            <person name="Cheng J.-F."/>
            <person name="Bruce D."/>
            <person name="Goodwin L."/>
            <person name="Pitluck S."/>
            <person name="Chertkov O."/>
            <person name="Detter J.C."/>
            <person name="Han C."/>
            <person name="Tapia R."/>
            <person name="Land M."/>
            <person name="Hauser L."/>
            <person name="Chang Y.-J."/>
            <person name="Jeffries C."/>
            <person name="Kyrpides N."/>
            <person name="Ivanova N."/>
            <person name="Mikhailova N."/>
            <person name="Hemme C.L."/>
            <person name="Woyke T."/>
        </authorList>
    </citation>
    <scope>NUCLEOTIDE SEQUENCE [LARGE SCALE GENOMIC DNA]</scope>
    <source>
        <strain evidence="3">ATCC 35296 / DSM 3052 / OCM 3 / 743B</strain>
    </source>
</reference>
<keyword evidence="1" id="KW-1133">Transmembrane helix</keyword>
<dbReference type="STRING" id="573061.Clocel_1918"/>
<dbReference type="AlphaFoldDB" id="D9SLE6"/>
<evidence type="ECO:0000313" key="2">
    <source>
        <dbReference type="EMBL" id="ADL51662.1"/>
    </source>
</evidence>
<dbReference type="HOGENOM" id="CLU_1674838_0_0_9"/>
<accession>D9SLE6</accession>
<feature type="transmembrane region" description="Helical" evidence="1">
    <location>
        <begin position="20"/>
        <end position="42"/>
    </location>
</feature>
<keyword evidence="1" id="KW-0472">Membrane</keyword>
<keyword evidence="3" id="KW-1185">Reference proteome</keyword>
<evidence type="ECO:0000256" key="1">
    <source>
        <dbReference type="SAM" id="Phobius"/>
    </source>
</evidence>
<dbReference type="EMBL" id="CP002160">
    <property type="protein sequence ID" value="ADL51662.1"/>
    <property type="molecule type" value="Genomic_DNA"/>
</dbReference>